<dbReference type="InterPro" id="IPR009057">
    <property type="entry name" value="Homeodomain-like_sf"/>
</dbReference>
<evidence type="ECO:0000256" key="9">
    <source>
        <dbReference type="SAM" id="MobiDB-lite"/>
    </source>
</evidence>
<protein>
    <recommendedName>
        <fullName evidence="10">Homeobox domain-containing protein</fullName>
    </recommendedName>
</protein>
<organism evidence="11 12">
    <name type="scientific">Carnegiea gigantea</name>
    <dbReference type="NCBI Taxonomy" id="171969"/>
    <lineage>
        <taxon>Eukaryota</taxon>
        <taxon>Viridiplantae</taxon>
        <taxon>Streptophyta</taxon>
        <taxon>Embryophyta</taxon>
        <taxon>Tracheophyta</taxon>
        <taxon>Spermatophyta</taxon>
        <taxon>Magnoliopsida</taxon>
        <taxon>eudicotyledons</taxon>
        <taxon>Gunneridae</taxon>
        <taxon>Pentapetalae</taxon>
        <taxon>Caryophyllales</taxon>
        <taxon>Cactineae</taxon>
        <taxon>Cactaceae</taxon>
        <taxon>Cactoideae</taxon>
        <taxon>Echinocereeae</taxon>
        <taxon>Carnegiea</taxon>
    </lineage>
</organism>
<dbReference type="SUPFAM" id="SSF46689">
    <property type="entry name" value="Homeodomain-like"/>
    <property type="match status" value="1"/>
</dbReference>
<evidence type="ECO:0000256" key="6">
    <source>
        <dbReference type="ARBA" id="ARBA00023163"/>
    </source>
</evidence>
<dbReference type="GO" id="GO:0006355">
    <property type="term" value="P:regulation of DNA-templated transcription"/>
    <property type="evidence" value="ECO:0007669"/>
    <property type="project" value="InterPro"/>
</dbReference>
<reference evidence="11" key="1">
    <citation type="submission" date="2022-04" db="EMBL/GenBank/DDBJ databases">
        <title>Carnegiea gigantea Genome sequencing and assembly v2.</title>
        <authorList>
            <person name="Copetti D."/>
            <person name="Sanderson M.J."/>
            <person name="Burquez A."/>
            <person name="Wojciechowski M.F."/>
        </authorList>
    </citation>
    <scope>NUCLEOTIDE SEQUENCE</scope>
    <source>
        <strain evidence="11">SGP5-SGP5p</strain>
        <tissue evidence="11">Aerial part</tissue>
    </source>
</reference>
<accession>A0A9Q1JVM8</accession>
<evidence type="ECO:0000259" key="10">
    <source>
        <dbReference type="PROSITE" id="PS50071"/>
    </source>
</evidence>
<evidence type="ECO:0000313" key="11">
    <source>
        <dbReference type="EMBL" id="KAJ8431914.1"/>
    </source>
</evidence>
<dbReference type="Proteomes" id="UP001153076">
    <property type="component" value="Unassembled WGS sequence"/>
</dbReference>
<evidence type="ECO:0000313" key="12">
    <source>
        <dbReference type="Proteomes" id="UP001153076"/>
    </source>
</evidence>
<keyword evidence="5 8" id="KW-0371">Homeobox</keyword>
<proteinExistence type="inferred from homology"/>
<evidence type="ECO:0000256" key="8">
    <source>
        <dbReference type="PROSITE-ProRule" id="PRU00108"/>
    </source>
</evidence>
<feature type="domain" description="Homeobox" evidence="10">
    <location>
        <begin position="232"/>
        <end position="295"/>
    </location>
</feature>
<dbReference type="Pfam" id="PF05920">
    <property type="entry name" value="Homeobox_KN"/>
    <property type="match status" value="1"/>
</dbReference>
<comment type="caution">
    <text evidence="11">The sequence shown here is derived from an EMBL/GenBank/DDBJ whole genome shotgun (WGS) entry which is preliminary data.</text>
</comment>
<sequence>MEEALVGPFHIPQQSRRHKLRFTPQDDAFEFSLLSSQQAMTGGSGGLNLSLSTQTRSAGAYNPSPVGPFTGYALILGRSKFLRPAQELLEDFCRGSGVSSEEAASKLLEESGSWFGSEEDDISRRCSNPSLVSLLHEVYKRYRLYCQQMHSAVTSFESVAGLANAAPFVCFAIKSVFRHFQCLKNAILDHIRVTSKSFGSANLGKGGSSGSCSNDKARFEQNQVPDTNFLQHPVWRSQRGFPDKAVSVLRTWLFEHFLHPYPSDSDKQMLAQKTGLSRSQVSNWFTNARVRLWKPMVEEMHALERKAQCSKAPDAPQFTNSLADQPISVHSQPSQREFQIHSAAGQDSQCKRTRIEVLPRVEQSKEQFGMNPCYHLPNNQVTDVDGCQTRELVSHSSALRGNQETATGMSWTTSGQIVPFWLAKQ</sequence>
<dbReference type="PROSITE" id="PS50071">
    <property type="entry name" value="HOMEOBOX_2"/>
    <property type="match status" value="1"/>
</dbReference>
<dbReference type="InterPro" id="IPR006563">
    <property type="entry name" value="POX_dom"/>
</dbReference>
<dbReference type="InterPro" id="IPR001356">
    <property type="entry name" value="HD"/>
</dbReference>
<dbReference type="GO" id="GO:0003677">
    <property type="term" value="F:DNA binding"/>
    <property type="evidence" value="ECO:0007669"/>
    <property type="project" value="UniProtKB-UniRule"/>
</dbReference>
<dbReference type="SMART" id="SM00389">
    <property type="entry name" value="HOX"/>
    <property type="match status" value="1"/>
</dbReference>
<feature type="compositionally biased region" description="Polar residues" evidence="9">
    <location>
        <begin position="328"/>
        <end position="337"/>
    </location>
</feature>
<dbReference type="PANTHER" id="PTHR11850">
    <property type="entry name" value="HOMEOBOX PROTEIN TRANSCRIPTION FACTORS"/>
    <property type="match status" value="1"/>
</dbReference>
<feature type="region of interest" description="Disordered" evidence="9">
    <location>
        <begin position="328"/>
        <end position="347"/>
    </location>
</feature>
<evidence type="ECO:0000256" key="4">
    <source>
        <dbReference type="ARBA" id="ARBA00023125"/>
    </source>
</evidence>
<dbReference type="AlphaFoldDB" id="A0A9Q1JVM8"/>
<gene>
    <name evidence="11" type="ORF">Cgig2_016347</name>
</gene>
<feature type="DNA-binding region" description="Homeobox" evidence="8">
    <location>
        <begin position="234"/>
        <end position="296"/>
    </location>
</feature>
<dbReference type="SMART" id="SM00574">
    <property type="entry name" value="POX"/>
    <property type="match status" value="1"/>
</dbReference>
<dbReference type="InterPro" id="IPR050224">
    <property type="entry name" value="TALE_homeobox"/>
</dbReference>
<evidence type="ECO:0000256" key="2">
    <source>
        <dbReference type="ARBA" id="ARBA00006454"/>
    </source>
</evidence>
<name>A0A9Q1JVM8_9CARY</name>
<dbReference type="EMBL" id="JAKOGI010000654">
    <property type="protein sequence ID" value="KAJ8431914.1"/>
    <property type="molecule type" value="Genomic_DNA"/>
</dbReference>
<dbReference type="Pfam" id="PF07526">
    <property type="entry name" value="POX"/>
    <property type="match status" value="1"/>
</dbReference>
<comment type="similarity">
    <text evidence="2">Belongs to the TALE/BELL homeobox family.</text>
</comment>
<dbReference type="CDD" id="cd00086">
    <property type="entry name" value="homeodomain"/>
    <property type="match status" value="1"/>
</dbReference>
<keyword evidence="12" id="KW-1185">Reference proteome</keyword>
<evidence type="ECO:0000256" key="1">
    <source>
        <dbReference type="ARBA" id="ARBA00004123"/>
    </source>
</evidence>
<dbReference type="GO" id="GO:0005634">
    <property type="term" value="C:nucleus"/>
    <property type="evidence" value="ECO:0007669"/>
    <property type="project" value="UniProtKB-SubCell"/>
</dbReference>
<keyword evidence="4 8" id="KW-0238">DNA-binding</keyword>
<comment type="subcellular location">
    <subcellularLocation>
        <location evidence="1 8">Nucleus</location>
    </subcellularLocation>
</comment>
<evidence type="ECO:0000256" key="5">
    <source>
        <dbReference type="ARBA" id="ARBA00023155"/>
    </source>
</evidence>
<dbReference type="InterPro" id="IPR008422">
    <property type="entry name" value="KN_HD"/>
</dbReference>
<evidence type="ECO:0000256" key="7">
    <source>
        <dbReference type="ARBA" id="ARBA00023242"/>
    </source>
</evidence>
<keyword evidence="3" id="KW-0805">Transcription regulation</keyword>
<keyword evidence="7 8" id="KW-0539">Nucleus</keyword>
<dbReference type="OrthoDB" id="10056939at2759"/>
<dbReference type="Gene3D" id="1.10.10.60">
    <property type="entry name" value="Homeodomain-like"/>
    <property type="match status" value="1"/>
</dbReference>
<evidence type="ECO:0000256" key="3">
    <source>
        <dbReference type="ARBA" id="ARBA00023015"/>
    </source>
</evidence>
<keyword evidence="6" id="KW-0804">Transcription</keyword>